<evidence type="ECO:0000313" key="1">
    <source>
        <dbReference type="EMBL" id="MBK1869195.1"/>
    </source>
</evidence>
<keyword evidence="2" id="KW-1185">Reference proteome</keyword>
<accession>A0ACC5R961</accession>
<reference evidence="1" key="1">
    <citation type="submission" date="2021-01" db="EMBL/GenBank/DDBJ databases">
        <authorList>
            <person name="Sun Q."/>
        </authorList>
    </citation>
    <scope>NUCLEOTIDE SEQUENCE</scope>
    <source>
        <strain evidence="1">YIM B02566</strain>
    </source>
</reference>
<comment type="caution">
    <text evidence="1">The sequence shown here is derived from an EMBL/GenBank/DDBJ whole genome shotgun (WGS) entry which is preliminary data.</text>
</comment>
<proteinExistence type="predicted"/>
<name>A0ACC5R961_9HYPH</name>
<dbReference type="Proteomes" id="UP000616151">
    <property type="component" value="Unassembled WGS sequence"/>
</dbReference>
<gene>
    <name evidence="1" type="ORF">JHL16_22740</name>
</gene>
<organism evidence="1 2">
    <name type="scientific">Taklimakanibacter albus</name>
    <dbReference type="NCBI Taxonomy" id="2800327"/>
    <lineage>
        <taxon>Bacteria</taxon>
        <taxon>Pseudomonadati</taxon>
        <taxon>Pseudomonadota</taxon>
        <taxon>Alphaproteobacteria</taxon>
        <taxon>Hyphomicrobiales</taxon>
        <taxon>Aestuariivirgaceae</taxon>
        <taxon>Taklimakanibacter</taxon>
    </lineage>
</organism>
<sequence length="85" mass="9588">MFNRVKRFIYTFPTPFQLTGMNEICAAGDYEITTEEESIGDFMEPVYRRVSTTIYIPPPVGSPGIGQIIEIKPEQLMVPILKSSS</sequence>
<evidence type="ECO:0000313" key="2">
    <source>
        <dbReference type="Proteomes" id="UP000616151"/>
    </source>
</evidence>
<protein>
    <submittedName>
        <fullName evidence="1">Uncharacterized protein</fullName>
    </submittedName>
</protein>
<dbReference type="EMBL" id="JAENHL010000007">
    <property type="protein sequence ID" value="MBK1869195.1"/>
    <property type="molecule type" value="Genomic_DNA"/>
</dbReference>